<reference evidence="1" key="1">
    <citation type="submission" date="2020-10" db="EMBL/GenBank/DDBJ databases">
        <authorList>
            <person name="Gilroy R."/>
        </authorList>
    </citation>
    <scope>NUCLEOTIDE SEQUENCE</scope>
    <source>
        <strain evidence="1">517</strain>
    </source>
</reference>
<evidence type="ECO:0000313" key="2">
    <source>
        <dbReference type="Proteomes" id="UP000727857"/>
    </source>
</evidence>
<name>A0A940DG42_9FIRM</name>
<evidence type="ECO:0000313" key="1">
    <source>
        <dbReference type="EMBL" id="MBO8423741.1"/>
    </source>
</evidence>
<protein>
    <submittedName>
        <fullName evidence="1">Uncharacterized protein</fullName>
    </submittedName>
</protein>
<reference evidence="1" key="2">
    <citation type="journal article" date="2021" name="PeerJ">
        <title>Extensive microbial diversity within the chicken gut microbiome revealed by metagenomics and culture.</title>
        <authorList>
            <person name="Gilroy R."/>
            <person name="Ravi A."/>
            <person name="Getino M."/>
            <person name="Pursley I."/>
            <person name="Horton D.L."/>
            <person name="Alikhan N.F."/>
            <person name="Baker D."/>
            <person name="Gharbi K."/>
            <person name="Hall N."/>
            <person name="Watson M."/>
            <person name="Adriaenssens E.M."/>
            <person name="Foster-Nyarko E."/>
            <person name="Jarju S."/>
            <person name="Secka A."/>
            <person name="Antonio M."/>
            <person name="Oren A."/>
            <person name="Chaudhuri R.R."/>
            <person name="La Ragione R."/>
            <person name="Hildebrand F."/>
            <person name="Pallen M.J."/>
        </authorList>
    </citation>
    <scope>NUCLEOTIDE SEQUENCE</scope>
    <source>
        <strain evidence="1">517</strain>
    </source>
</reference>
<comment type="caution">
    <text evidence="1">The sequence shown here is derived from an EMBL/GenBank/DDBJ whole genome shotgun (WGS) entry which is preliminary data.</text>
</comment>
<proteinExistence type="predicted"/>
<dbReference type="Proteomes" id="UP000727857">
    <property type="component" value="Unassembled WGS sequence"/>
</dbReference>
<organism evidence="1 2">
    <name type="scientific">Candidatus Stercoripulliclostridium pullicola</name>
    <dbReference type="NCBI Taxonomy" id="2840953"/>
    <lineage>
        <taxon>Bacteria</taxon>
        <taxon>Bacillati</taxon>
        <taxon>Bacillota</taxon>
        <taxon>Clostridia</taxon>
        <taxon>Eubacteriales</taxon>
        <taxon>Candidatus Stercoripulliclostridium</taxon>
    </lineage>
</organism>
<dbReference type="EMBL" id="JADINF010000043">
    <property type="protein sequence ID" value="MBO8423741.1"/>
    <property type="molecule type" value="Genomic_DNA"/>
</dbReference>
<gene>
    <name evidence="1" type="ORF">IAB16_01775</name>
</gene>
<sequence length="276" mass="31992">MQSKKYYSPFSEEGTNVRHFYPLSKLFRKLLCVTRCRRLSVEYKEDLPSDTPLLVCPNHACDFGPIAMDKAHRRPHRVWSVSTIVRLRDIPMHLIRNVCNVHNKFLTALMFPFALFLSVPMACIIRSQQPIPVYYDARVRKTFEKTSETLNEGLDVVLYPEWKEREKGYIYVNRVKTGVAFAAKNFIEKYHKAVSIVPVYVCESLKKVIYGRSLRIERFENFKKEAAAIARYIMDEIESIARSLPPHRVTPYDATYRSETGKCNPCAKFDPPAASV</sequence>
<dbReference type="AlphaFoldDB" id="A0A940DG42"/>
<accession>A0A940DG42</accession>